<keyword evidence="1" id="KW-0472">Membrane</keyword>
<dbReference type="EMBL" id="LN899820">
    <property type="protein sequence ID" value="CUV56723.1"/>
    <property type="molecule type" value="Genomic_DNA"/>
</dbReference>
<feature type="transmembrane region" description="Helical" evidence="1">
    <location>
        <begin position="148"/>
        <end position="171"/>
    </location>
</feature>
<protein>
    <submittedName>
        <fullName evidence="4">HdeD family acid-resistance protein</fullName>
    </submittedName>
</protein>
<gene>
    <name evidence="4" type="ORF">LH706_20260</name>
    <name evidence="2" type="ORF">PSS4_v1_280027</name>
    <name evidence="3" type="ORF">RUN215_v1_960024</name>
</gene>
<evidence type="ECO:0000256" key="1">
    <source>
        <dbReference type="SAM" id="Phobius"/>
    </source>
</evidence>
<dbReference type="AlphaFoldDB" id="A0A0K1ZRJ0"/>
<dbReference type="PANTHER" id="PTHR34989:SF1">
    <property type="entry name" value="PROTEIN HDED"/>
    <property type="match status" value="1"/>
</dbReference>
<sequence length="186" mass="19789">MLHALSKLWWVLALRGLCAIVIGIGAFVVPAATLAVLILVFGAYALVEGALLLVTALGNHRAAPDRWPLLLQGLLGVAVGTLTLLSPAVTALALLFYIAAWLLAHGVLQIVVAVRLREALSGEWWLIASGVLSVLLSIWLLWQPQAGALAVLWWIGAWALVWGAALVGAALRIRRWARSGSARAFA</sequence>
<keyword evidence="1" id="KW-1133">Transmembrane helix</keyword>
<name>A0A0K1ZRJ0_RALSL</name>
<dbReference type="InterPro" id="IPR005325">
    <property type="entry name" value="DUF308_memb"/>
</dbReference>
<keyword evidence="4" id="KW-0614">Plasmid</keyword>
<geneLocation type="plasmid" evidence="4">
    <name>p1</name>
</geneLocation>
<reference evidence="4" key="2">
    <citation type="submission" date="2021-10" db="EMBL/GenBank/DDBJ databases">
        <title>Complete genome sequences of five Ralstonia solancearum strains isolated from sunflower.</title>
        <authorList>
            <person name="She X."/>
            <person name="He Z."/>
        </authorList>
    </citation>
    <scope>NUCLEOTIDE SEQUENCE</scope>
    <source>
        <strain evidence="4">RS638</strain>
        <plasmid evidence="4">p1</plasmid>
    </source>
</reference>
<accession>A0A0K1ZRJ0</accession>
<feature type="transmembrane region" description="Helical" evidence="1">
    <location>
        <begin position="34"/>
        <end position="57"/>
    </location>
</feature>
<proteinExistence type="predicted"/>
<evidence type="ECO:0000313" key="2">
    <source>
        <dbReference type="EMBL" id="CUV17214.1"/>
    </source>
</evidence>
<keyword evidence="1" id="KW-0812">Transmembrane</keyword>
<dbReference type="PANTHER" id="PTHR34989">
    <property type="entry name" value="PROTEIN HDED"/>
    <property type="match status" value="1"/>
</dbReference>
<dbReference type="InterPro" id="IPR052712">
    <property type="entry name" value="Acid_resist_chaperone_HdeD"/>
</dbReference>
<dbReference type="Pfam" id="PF03729">
    <property type="entry name" value="DUF308"/>
    <property type="match status" value="2"/>
</dbReference>
<feature type="transmembrane region" description="Helical" evidence="1">
    <location>
        <begin position="94"/>
        <end position="112"/>
    </location>
</feature>
<reference evidence="3" key="1">
    <citation type="submission" date="2015-10" db="EMBL/GenBank/DDBJ databases">
        <authorList>
            <person name="Gilbert D.G."/>
        </authorList>
    </citation>
    <scope>NUCLEOTIDE SEQUENCE</scope>
    <source>
        <strain evidence="3">Phyl III-seqv23</strain>
    </source>
</reference>
<dbReference type="GO" id="GO:0005886">
    <property type="term" value="C:plasma membrane"/>
    <property type="evidence" value="ECO:0007669"/>
    <property type="project" value="TreeGrafter"/>
</dbReference>
<dbReference type="EMBL" id="LN899821">
    <property type="protein sequence ID" value="CUV17214.1"/>
    <property type="molecule type" value="Genomic_DNA"/>
</dbReference>
<dbReference type="PATRIC" id="fig|305.107.peg.1733"/>
<feature type="transmembrane region" description="Helical" evidence="1">
    <location>
        <begin position="69"/>
        <end position="88"/>
    </location>
</feature>
<organism evidence="3">
    <name type="scientific">Ralstonia solanacearum</name>
    <name type="common">Pseudomonas solanacearum</name>
    <dbReference type="NCBI Taxonomy" id="305"/>
    <lineage>
        <taxon>Bacteria</taxon>
        <taxon>Pseudomonadati</taxon>
        <taxon>Pseudomonadota</taxon>
        <taxon>Betaproteobacteria</taxon>
        <taxon>Burkholderiales</taxon>
        <taxon>Burkholderiaceae</taxon>
        <taxon>Ralstonia</taxon>
        <taxon>Ralstonia solanacearum species complex</taxon>
    </lineage>
</organism>
<evidence type="ECO:0000313" key="3">
    <source>
        <dbReference type="EMBL" id="CUV56723.1"/>
    </source>
</evidence>
<feature type="transmembrane region" description="Helical" evidence="1">
    <location>
        <begin position="124"/>
        <end position="142"/>
    </location>
</feature>
<feature type="transmembrane region" description="Helical" evidence="1">
    <location>
        <begin position="7"/>
        <end position="28"/>
    </location>
</feature>
<evidence type="ECO:0000313" key="4">
    <source>
        <dbReference type="EMBL" id="UZF17871.1"/>
    </source>
</evidence>
<dbReference type="EMBL" id="CP085044">
    <property type="protein sequence ID" value="UZF17871.1"/>
    <property type="molecule type" value="Genomic_DNA"/>
</dbReference>